<feature type="region of interest" description="Disordered" evidence="1">
    <location>
        <begin position="169"/>
        <end position="238"/>
    </location>
</feature>
<name>A0A5C5YCF9_9BACT</name>
<evidence type="ECO:0000313" key="2">
    <source>
        <dbReference type="EMBL" id="TWT72784.1"/>
    </source>
</evidence>
<sequence length="238" mass="26019">MARSPARVRLLIDGYNLLHATDVHGSDRLAGTLQGAREALLAFIASRLVKRERARATIVFDAAGALPGLPDEYSYEGIHVLFARKYPDADAMLEALVESDRAPKELLVISGDRRVQRAARRRGAAWQGSAEWNRELRGRRPHAIQGQAPEKQPPADVGDAAFWVSEFSLPLPEPEPQRPTPTPPKRLAARPSEEGAANAPSRGAAEPLESAESPFPPGYAEDLAAELEKTDRRPLDDE</sequence>
<reference evidence="2 3" key="1">
    <citation type="submission" date="2019-02" db="EMBL/GenBank/DDBJ databases">
        <title>Deep-cultivation of Planctomycetes and their phenomic and genomic characterization uncovers novel biology.</title>
        <authorList>
            <person name="Wiegand S."/>
            <person name="Jogler M."/>
            <person name="Boedeker C."/>
            <person name="Pinto D."/>
            <person name="Vollmers J."/>
            <person name="Rivas-Marin E."/>
            <person name="Kohn T."/>
            <person name="Peeters S.H."/>
            <person name="Heuer A."/>
            <person name="Rast P."/>
            <person name="Oberbeckmann S."/>
            <person name="Bunk B."/>
            <person name="Jeske O."/>
            <person name="Meyerdierks A."/>
            <person name="Storesund J.E."/>
            <person name="Kallscheuer N."/>
            <person name="Luecker S."/>
            <person name="Lage O.M."/>
            <person name="Pohl T."/>
            <person name="Merkel B.J."/>
            <person name="Hornburger P."/>
            <person name="Mueller R.-W."/>
            <person name="Bruemmer F."/>
            <person name="Labrenz M."/>
            <person name="Spormann A.M."/>
            <person name="Op Den Camp H."/>
            <person name="Overmann J."/>
            <person name="Amann R."/>
            <person name="Jetten M.S.M."/>
            <person name="Mascher T."/>
            <person name="Medema M.H."/>
            <person name="Devos D.P."/>
            <person name="Kaster A.-K."/>
            <person name="Ovreas L."/>
            <person name="Rohde M."/>
            <person name="Galperin M.Y."/>
            <person name="Jogler C."/>
        </authorList>
    </citation>
    <scope>NUCLEOTIDE SEQUENCE [LARGE SCALE GENOMIC DNA]</scope>
    <source>
        <strain evidence="2 3">Pla123a</strain>
    </source>
</reference>
<dbReference type="OrthoDB" id="286832at2"/>
<protein>
    <submittedName>
        <fullName evidence="2">YacP-like NYN domain protein</fullName>
    </submittedName>
</protein>
<dbReference type="InterPro" id="IPR010298">
    <property type="entry name" value="YacP-like"/>
</dbReference>
<dbReference type="EMBL" id="SJPO01000011">
    <property type="protein sequence ID" value="TWT72784.1"/>
    <property type="molecule type" value="Genomic_DNA"/>
</dbReference>
<dbReference type="PANTHER" id="PTHR34547:SF1">
    <property type="entry name" value="YACP-LIKE NYN DOMAIN PROTEIN"/>
    <property type="match status" value="1"/>
</dbReference>
<proteinExistence type="predicted"/>
<organism evidence="2 3">
    <name type="scientific">Posidoniimonas polymericola</name>
    <dbReference type="NCBI Taxonomy" id="2528002"/>
    <lineage>
        <taxon>Bacteria</taxon>
        <taxon>Pseudomonadati</taxon>
        <taxon>Planctomycetota</taxon>
        <taxon>Planctomycetia</taxon>
        <taxon>Pirellulales</taxon>
        <taxon>Lacipirellulaceae</taxon>
        <taxon>Posidoniimonas</taxon>
    </lineage>
</organism>
<evidence type="ECO:0000313" key="3">
    <source>
        <dbReference type="Proteomes" id="UP000318478"/>
    </source>
</evidence>
<gene>
    <name evidence="2" type="ORF">Pla123a_40830</name>
</gene>
<dbReference type="PANTHER" id="PTHR34547">
    <property type="entry name" value="YACP-LIKE NYN DOMAIN PROTEIN"/>
    <property type="match status" value="1"/>
</dbReference>
<accession>A0A5C5YCF9</accession>
<keyword evidence="3" id="KW-1185">Reference proteome</keyword>
<comment type="caution">
    <text evidence="2">The sequence shown here is derived from an EMBL/GenBank/DDBJ whole genome shotgun (WGS) entry which is preliminary data.</text>
</comment>
<dbReference type="RefSeq" id="WP_146590377.1">
    <property type="nucleotide sequence ID" value="NZ_SJPO01000011.1"/>
</dbReference>
<dbReference type="Proteomes" id="UP000318478">
    <property type="component" value="Unassembled WGS sequence"/>
</dbReference>
<evidence type="ECO:0000256" key="1">
    <source>
        <dbReference type="SAM" id="MobiDB-lite"/>
    </source>
</evidence>
<feature type="compositionally biased region" description="Basic and acidic residues" evidence="1">
    <location>
        <begin position="226"/>
        <end position="238"/>
    </location>
</feature>
<dbReference type="Pfam" id="PF05991">
    <property type="entry name" value="NYN_YacP"/>
    <property type="match status" value="1"/>
</dbReference>
<feature type="compositionally biased region" description="Pro residues" evidence="1">
    <location>
        <begin position="171"/>
        <end position="184"/>
    </location>
</feature>
<dbReference type="AlphaFoldDB" id="A0A5C5YCF9"/>